<organism evidence="10 11">
    <name type="scientific">Leptonema illini</name>
    <dbReference type="NCBI Taxonomy" id="183"/>
    <lineage>
        <taxon>Bacteria</taxon>
        <taxon>Pseudomonadati</taxon>
        <taxon>Spirochaetota</taxon>
        <taxon>Spirochaetia</taxon>
        <taxon>Leptospirales</taxon>
        <taxon>Leptospiraceae</taxon>
        <taxon>Leptonema</taxon>
    </lineage>
</organism>
<dbReference type="Gene3D" id="3.20.20.70">
    <property type="entry name" value="Aldolase class I"/>
    <property type="match status" value="1"/>
</dbReference>
<dbReference type="Proteomes" id="UP000460298">
    <property type="component" value="Unassembled WGS sequence"/>
</dbReference>
<keyword evidence="5 8" id="KW-0057">Aromatic amino acid biosynthesis</keyword>
<dbReference type="PANTHER" id="PTHR43406:SF1">
    <property type="entry name" value="TRYPTOPHAN SYNTHASE ALPHA CHAIN, CHLOROPLASTIC"/>
    <property type="match status" value="1"/>
</dbReference>
<sequence>MTVQTTSPLALRLKQIMTEKGRPLYMPYLTLGDPSFKASVEIAGAMLRGGADVLELGIPFSDPTADGPVIQKAMVRSMSASDFSIDAVFETTEKIHALQPETPLVFLTYLNPVLSGFAASSADEQESAVRFFERSARAGIRGLVIPDLPYDSKEARLLARLGAMAGVEIVGMIAPNTSPKRLKEIAAAARGFIYYVTSHGVTGERSELPADLVERLEQVRKLSGVPVFAGFGISRPEQAATLVGHVDGVIAGSVHHRIIEEDAVTAAAKIEQLTRDFTASLQTRN</sequence>
<dbReference type="Pfam" id="PF00290">
    <property type="entry name" value="Trp_syntA"/>
    <property type="match status" value="1"/>
</dbReference>
<reference evidence="10 11" key="1">
    <citation type="submission" date="2019-10" db="EMBL/GenBank/DDBJ databases">
        <title>Extracellular Electron Transfer in a Candidatus Methanoperedens spp. Enrichment Culture.</title>
        <authorList>
            <person name="Berger S."/>
            <person name="Rangel Shaw D."/>
            <person name="Berben T."/>
            <person name="In 'T Zandt M."/>
            <person name="Frank J."/>
            <person name="Reimann J."/>
            <person name="Jetten M.S.M."/>
            <person name="Welte C.U."/>
        </authorList>
    </citation>
    <scope>NUCLEOTIDE SEQUENCE [LARGE SCALE GENOMIC DNA]</scope>
    <source>
        <strain evidence="10">SB12</strain>
    </source>
</reference>
<dbReference type="HAMAP" id="MF_00131">
    <property type="entry name" value="Trp_synth_alpha"/>
    <property type="match status" value="1"/>
</dbReference>
<dbReference type="CDD" id="cd04724">
    <property type="entry name" value="Tryptophan_synthase_alpha"/>
    <property type="match status" value="1"/>
</dbReference>
<accession>A0A833H174</accession>
<protein>
    <recommendedName>
        <fullName evidence="8">Tryptophan synthase alpha chain</fullName>
        <ecNumber evidence="8">4.2.1.20</ecNumber>
    </recommendedName>
</protein>
<comment type="caution">
    <text evidence="10">The sequence shown here is derived from an EMBL/GenBank/DDBJ whole genome shotgun (WGS) entry which is preliminary data.</text>
</comment>
<name>A0A833H174_9LEPT</name>
<gene>
    <name evidence="8 10" type="primary">trpA</name>
    <name evidence="10" type="ORF">F9K24_10545</name>
</gene>
<evidence type="ECO:0000256" key="1">
    <source>
        <dbReference type="ARBA" id="ARBA00004733"/>
    </source>
</evidence>
<dbReference type="SUPFAM" id="SSF51366">
    <property type="entry name" value="Ribulose-phoshate binding barrel"/>
    <property type="match status" value="1"/>
</dbReference>
<keyword evidence="3 8" id="KW-0028">Amino-acid biosynthesis</keyword>
<feature type="active site" description="Proton acceptor" evidence="8">
    <location>
        <position position="55"/>
    </location>
</feature>
<dbReference type="InterPro" id="IPR013785">
    <property type="entry name" value="Aldolase_TIM"/>
</dbReference>
<evidence type="ECO:0000256" key="5">
    <source>
        <dbReference type="ARBA" id="ARBA00023141"/>
    </source>
</evidence>
<evidence type="ECO:0000256" key="9">
    <source>
        <dbReference type="RuleBase" id="RU003662"/>
    </source>
</evidence>
<evidence type="ECO:0000256" key="3">
    <source>
        <dbReference type="ARBA" id="ARBA00022605"/>
    </source>
</evidence>
<evidence type="ECO:0000256" key="8">
    <source>
        <dbReference type="HAMAP-Rule" id="MF_00131"/>
    </source>
</evidence>
<keyword evidence="4 8" id="KW-0822">Tryptophan biosynthesis</keyword>
<dbReference type="PANTHER" id="PTHR43406">
    <property type="entry name" value="TRYPTOPHAN SYNTHASE, ALPHA CHAIN"/>
    <property type="match status" value="1"/>
</dbReference>
<comment type="function">
    <text evidence="8">The alpha subunit is responsible for the aldol cleavage of indoleglycerol phosphate to indole and glyceraldehyde 3-phosphate.</text>
</comment>
<evidence type="ECO:0000256" key="2">
    <source>
        <dbReference type="ARBA" id="ARBA00011270"/>
    </source>
</evidence>
<dbReference type="UniPathway" id="UPA00035">
    <property type="reaction ID" value="UER00044"/>
</dbReference>
<dbReference type="EMBL" id="WBUI01000009">
    <property type="protein sequence ID" value="KAB2932358.1"/>
    <property type="molecule type" value="Genomic_DNA"/>
</dbReference>
<comment type="pathway">
    <text evidence="1 8">Amino-acid biosynthesis; L-tryptophan biosynthesis; L-tryptophan from chorismate: step 5/5.</text>
</comment>
<dbReference type="InterPro" id="IPR002028">
    <property type="entry name" value="Trp_synthase_suA"/>
</dbReference>
<dbReference type="EC" id="4.2.1.20" evidence="8"/>
<dbReference type="AlphaFoldDB" id="A0A833H174"/>
<feature type="active site" description="Proton acceptor" evidence="8">
    <location>
        <position position="66"/>
    </location>
</feature>
<evidence type="ECO:0000256" key="6">
    <source>
        <dbReference type="ARBA" id="ARBA00023239"/>
    </source>
</evidence>
<comment type="catalytic activity">
    <reaction evidence="7 8">
        <text>(1S,2R)-1-C-(indol-3-yl)glycerol 3-phosphate + L-serine = D-glyceraldehyde 3-phosphate + L-tryptophan + H2O</text>
        <dbReference type="Rhea" id="RHEA:10532"/>
        <dbReference type="ChEBI" id="CHEBI:15377"/>
        <dbReference type="ChEBI" id="CHEBI:33384"/>
        <dbReference type="ChEBI" id="CHEBI:57912"/>
        <dbReference type="ChEBI" id="CHEBI:58866"/>
        <dbReference type="ChEBI" id="CHEBI:59776"/>
        <dbReference type="EC" id="4.2.1.20"/>
    </reaction>
</comment>
<evidence type="ECO:0000313" key="10">
    <source>
        <dbReference type="EMBL" id="KAB2932358.1"/>
    </source>
</evidence>
<keyword evidence="6 8" id="KW-0456">Lyase</keyword>
<evidence type="ECO:0000313" key="11">
    <source>
        <dbReference type="Proteomes" id="UP000460298"/>
    </source>
</evidence>
<comment type="similarity">
    <text evidence="8 9">Belongs to the TrpA family.</text>
</comment>
<proteinExistence type="inferred from homology"/>
<evidence type="ECO:0000256" key="4">
    <source>
        <dbReference type="ARBA" id="ARBA00022822"/>
    </source>
</evidence>
<dbReference type="NCBIfam" id="TIGR00262">
    <property type="entry name" value="trpA"/>
    <property type="match status" value="1"/>
</dbReference>
<dbReference type="GO" id="GO:0004834">
    <property type="term" value="F:tryptophan synthase activity"/>
    <property type="evidence" value="ECO:0007669"/>
    <property type="project" value="UniProtKB-UniRule"/>
</dbReference>
<comment type="subunit">
    <text evidence="2 8">Tetramer of two alpha and two beta chains.</text>
</comment>
<evidence type="ECO:0000256" key="7">
    <source>
        <dbReference type="ARBA" id="ARBA00049047"/>
    </source>
</evidence>
<dbReference type="GO" id="GO:0005829">
    <property type="term" value="C:cytosol"/>
    <property type="evidence" value="ECO:0007669"/>
    <property type="project" value="TreeGrafter"/>
</dbReference>
<dbReference type="InterPro" id="IPR011060">
    <property type="entry name" value="RibuloseP-bd_barrel"/>
</dbReference>